<dbReference type="Proteomes" id="UP001064879">
    <property type="component" value="Chromosome"/>
</dbReference>
<dbReference type="EMBL" id="CP093443">
    <property type="protein sequence ID" value="UVI37736.1"/>
    <property type="molecule type" value="Genomic_DNA"/>
</dbReference>
<dbReference type="SUPFAM" id="SSF54690">
    <property type="entry name" value="Molybdopterin synthase subunit MoaE"/>
    <property type="match status" value="1"/>
</dbReference>
<dbReference type="Gene3D" id="3.90.1170.40">
    <property type="entry name" value="Molybdopterin biosynthesis MoaE subunit"/>
    <property type="match status" value="1"/>
</dbReference>
<dbReference type="CDD" id="cd00756">
    <property type="entry name" value="MoaE"/>
    <property type="match status" value="1"/>
</dbReference>
<dbReference type="RefSeq" id="WP_265420271.1">
    <property type="nucleotide sequence ID" value="NZ_CP093443.1"/>
</dbReference>
<keyword evidence="2" id="KW-1185">Reference proteome</keyword>
<protein>
    <submittedName>
        <fullName evidence="1">Molybdenum cofactor biosynthesis protein MoaE</fullName>
    </submittedName>
</protein>
<dbReference type="PANTHER" id="PTHR23404">
    <property type="entry name" value="MOLYBDOPTERIN SYNTHASE RELATED"/>
    <property type="match status" value="1"/>
</dbReference>
<reference evidence="1" key="1">
    <citation type="submission" date="2022-03" db="EMBL/GenBank/DDBJ databases">
        <title>Brevibacterium spongiae sp. nov., isolated from marine sponge.</title>
        <authorList>
            <person name="Li Z."/>
            <person name="Zhang M."/>
        </authorList>
    </citation>
    <scope>NUCLEOTIDE SEQUENCE</scope>
    <source>
        <strain evidence="1">WHS-Z9</strain>
    </source>
</reference>
<name>A0ABY5SV15_9MICO</name>
<dbReference type="InterPro" id="IPR036563">
    <property type="entry name" value="MoaE_sf"/>
</dbReference>
<sequence length="149" mass="15811">MDTRSMSATGTVITTGVVDTEISTAALEPEVLTDTCGAVVSFSGVIRDHDEGRGVNSLHYEAHPLAAEQIAEVAADIAARHPEVRLSVVHRVGDLTIGDVALAAVVASAHRKDSFLACSELIDEVKARVAIWKHQHFADGSDEWVGALE</sequence>
<gene>
    <name evidence="1" type="ORF">L1F31_08840</name>
</gene>
<evidence type="ECO:0000313" key="1">
    <source>
        <dbReference type="EMBL" id="UVI37736.1"/>
    </source>
</evidence>
<dbReference type="InterPro" id="IPR003448">
    <property type="entry name" value="Mopterin_biosynth_MoaE"/>
</dbReference>
<proteinExistence type="predicted"/>
<dbReference type="Pfam" id="PF02391">
    <property type="entry name" value="MoaE"/>
    <property type="match status" value="1"/>
</dbReference>
<organism evidence="1 2">
    <name type="scientific">Brevibacterium spongiae</name>
    <dbReference type="NCBI Taxonomy" id="2909672"/>
    <lineage>
        <taxon>Bacteria</taxon>
        <taxon>Bacillati</taxon>
        <taxon>Actinomycetota</taxon>
        <taxon>Actinomycetes</taxon>
        <taxon>Micrococcales</taxon>
        <taxon>Brevibacteriaceae</taxon>
        <taxon>Brevibacterium</taxon>
    </lineage>
</organism>
<accession>A0ABY5SV15</accession>
<evidence type="ECO:0000313" key="2">
    <source>
        <dbReference type="Proteomes" id="UP001064879"/>
    </source>
</evidence>